<comment type="subcellular location">
    <subcellularLocation>
        <location evidence="1">Secreted</location>
        <location evidence="1">Cell wall</location>
    </subcellularLocation>
</comment>
<dbReference type="STRING" id="553510.B1H19_10550"/>
<evidence type="ECO:0000313" key="11">
    <source>
        <dbReference type="Proteomes" id="UP000192726"/>
    </source>
</evidence>
<evidence type="ECO:0000256" key="1">
    <source>
        <dbReference type="ARBA" id="ARBA00004191"/>
    </source>
</evidence>
<organism evidence="10 11">
    <name type="scientific">Streptomyces gilvosporeus</name>
    <dbReference type="NCBI Taxonomy" id="553510"/>
    <lineage>
        <taxon>Bacteria</taxon>
        <taxon>Bacillati</taxon>
        <taxon>Actinomycetota</taxon>
        <taxon>Actinomycetes</taxon>
        <taxon>Kitasatosporales</taxon>
        <taxon>Streptomycetaceae</taxon>
        <taxon>Streptomyces</taxon>
    </lineage>
</organism>
<keyword evidence="2" id="KW-0134">Cell wall</keyword>
<evidence type="ECO:0000256" key="8">
    <source>
        <dbReference type="SAM" id="SignalP"/>
    </source>
</evidence>
<feature type="chain" id="PRO_5039396911" evidence="8">
    <location>
        <begin position="21"/>
        <end position="79"/>
    </location>
</feature>
<dbReference type="OrthoDB" id="3544424at2"/>
<keyword evidence="11" id="KW-1185">Reference proteome</keyword>
<keyword evidence="5" id="KW-0130">Cell adhesion</keyword>
<dbReference type="PROSITE" id="PS51884">
    <property type="entry name" value="CHAPLIN"/>
    <property type="match status" value="1"/>
</dbReference>
<proteinExistence type="predicted"/>
<dbReference type="Pfam" id="PF03777">
    <property type="entry name" value="ChpA-C"/>
    <property type="match status" value="1"/>
</dbReference>
<feature type="domain" description="Chaplin" evidence="9">
    <location>
        <begin position="38"/>
        <end position="78"/>
    </location>
</feature>
<gene>
    <name evidence="10" type="ORF">B1H19_10550</name>
</gene>
<sequence length="79" mass="7317">MRAARITLTAAALAATGVLAGAGVAAADSGAHGAAVGSPGIVSGNVIQAPVSVPANVCGNSINIVGILNPAVGNVCVND</sequence>
<evidence type="ECO:0000256" key="7">
    <source>
        <dbReference type="PROSITE-ProRule" id="PRU01232"/>
    </source>
</evidence>
<dbReference type="GO" id="GO:0007155">
    <property type="term" value="P:cell adhesion"/>
    <property type="evidence" value="ECO:0007669"/>
    <property type="project" value="UniProtKB-KW"/>
</dbReference>
<protein>
    <submittedName>
        <fullName evidence="10">Chaplin</fullName>
    </submittedName>
</protein>
<dbReference type="Proteomes" id="UP000192726">
    <property type="component" value="Chromosome"/>
</dbReference>
<name>A0A1V0TNR9_9ACTN</name>
<keyword evidence="6 7" id="KW-0034">Amyloid</keyword>
<keyword evidence="3" id="KW-0964">Secreted</keyword>
<feature type="signal peptide" evidence="8">
    <location>
        <begin position="1"/>
        <end position="20"/>
    </location>
</feature>
<evidence type="ECO:0000256" key="5">
    <source>
        <dbReference type="ARBA" id="ARBA00022889"/>
    </source>
</evidence>
<reference evidence="10 11" key="1">
    <citation type="submission" date="2017-04" db="EMBL/GenBank/DDBJ databases">
        <title>Complete Genome Sequence of Streptomyces gilvosporeus F607, a Capable Producer of Natamycin.</title>
        <authorList>
            <person name="Zong G."/>
            <person name="Zhong C."/>
            <person name="Fu J."/>
            <person name="Qin R."/>
            <person name="Cao G."/>
        </authorList>
    </citation>
    <scope>NUCLEOTIDE SEQUENCE [LARGE SCALE GENOMIC DNA]</scope>
    <source>
        <strain evidence="10 11">F607</strain>
    </source>
</reference>
<dbReference type="RefSeq" id="WP_083104354.1">
    <property type="nucleotide sequence ID" value="NZ_CP020569.1"/>
</dbReference>
<dbReference type="InterPro" id="IPR005528">
    <property type="entry name" value="ChpA-H"/>
</dbReference>
<evidence type="ECO:0000256" key="3">
    <source>
        <dbReference type="ARBA" id="ARBA00022525"/>
    </source>
</evidence>
<evidence type="ECO:0000259" key="9">
    <source>
        <dbReference type="PROSITE" id="PS51884"/>
    </source>
</evidence>
<dbReference type="EMBL" id="CP020569">
    <property type="protein sequence ID" value="ARF54586.1"/>
    <property type="molecule type" value="Genomic_DNA"/>
</dbReference>
<accession>A0A1V0TNR9</accession>
<evidence type="ECO:0000256" key="6">
    <source>
        <dbReference type="ARBA" id="ARBA00023087"/>
    </source>
</evidence>
<keyword evidence="4 8" id="KW-0732">Signal</keyword>
<evidence type="ECO:0000256" key="4">
    <source>
        <dbReference type="ARBA" id="ARBA00022729"/>
    </source>
</evidence>
<evidence type="ECO:0000313" key="10">
    <source>
        <dbReference type="EMBL" id="ARF54586.1"/>
    </source>
</evidence>
<dbReference type="KEGG" id="sgv:B1H19_10550"/>
<evidence type="ECO:0000256" key="2">
    <source>
        <dbReference type="ARBA" id="ARBA00022512"/>
    </source>
</evidence>
<dbReference type="AlphaFoldDB" id="A0A1V0TNR9"/>